<dbReference type="PANTHER" id="PTHR11629:SF63">
    <property type="entry name" value="V-TYPE PROTON ATPASE SUBUNIT A"/>
    <property type="match status" value="1"/>
</dbReference>
<comment type="caution">
    <text evidence="12">The sequence shown here is derived from an EMBL/GenBank/DDBJ whole genome shotgun (WGS) entry which is preliminary data.</text>
</comment>
<feature type="region of interest" description="Disordered" evidence="11">
    <location>
        <begin position="651"/>
        <end position="671"/>
    </location>
</feature>
<sequence>MKQIEAAHPTIDELGRLGIIEFVDQNPHVSMFQRYFVNEVNRCVNMERKINFLENEIFKDKKLAAILERNMYSGVDLFSYDVLQMTEMDLGFNELETRLEELENELKQININAESLQRNYNELIEIQHVLTKDAIFFQEQNLNDDSERKDHSAKSPLLQEDTLVEVQKQGVKLSFVTGVMNTDRIPQFQRVLWRATRGNNFSKDSIIDEPIIDPKTGDEVNKTVFIVFFQGERLEDKIKKICLSFEANLYECPDSSYGRTRLLEKIMGRIMDLNIVIERSREHRKQLLINIVEKIVGWKRKVLKEKSIYHSMNKFDYDVGRKCLIGRGWCPKTGIEEIQVALRAGTTKSGVMVPSVLSVIRPNEEPPTHFETNKYVSAFQQIVNAYGVAKYREVNPAVMTIITFPFLFALMFGDVGHGLMLLAVAVAFIKMEKNLSGKKLNELVQMPFDGRYVLFLMGLFSIYVGFIYNECFAIPMDIFGTSWKQNGKHMVFQNQTYPFGVDPVWKGAPNELEYYNSFKMKISVLFGVIQMTVGIVFSLMNYLNMKGPMKWINIFTQFIPQVVFLWSIFGYMCFLILLKWGSPYDDYILPTIIDMFLSPGSIKTPIYSGQQGVQTILLILAFISVPVMLIPKPLLMKKLYEKEMEAKSHGYHLQGGGGGESGEEEAGEFEEEALEADGHHGDRFEMSDVFVHQVIHTIEFVLGAISNTASYLRLWALSLAHSELSTVFWNRILTAGIYSGPFLAFIAFGAWLGATIGVLLMMETLSAFLHALRLHWVEFNNKSDAKRKEVYKAAKVKAPPDDPNSYVIKYYLDGETKYYINRDFNACLNIVTIAEAYLKGKARPTLLCPFKKDNPEDD</sequence>
<keyword evidence="8 9" id="KW-0472">Membrane</keyword>
<evidence type="ECO:0000256" key="8">
    <source>
        <dbReference type="ARBA" id="ARBA00023136"/>
    </source>
</evidence>
<dbReference type="GO" id="GO:0007035">
    <property type="term" value="P:vacuolar acidification"/>
    <property type="evidence" value="ECO:0007669"/>
    <property type="project" value="TreeGrafter"/>
</dbReference>
<evidence type="ECO:0000256" key="3">
    <source>
        <dbReference type="ARBA" id="ARBA00022448"/>
    </source>
</evidence>
<evidence type="ECO:0000256" key="4">
    <source>
        <dbReference type="ARBA" id="ARBA00022692"/>
    </source>
</evidence>
<evidence type="ECO:0000256" key="7">
    <source>
        <dbReference type="ARBA" id="ARBA00023065"/>
    </source>
</evidence>
<dbReference type="EMBL" id="ADBJ01000060">
    <property type="protein sequence ID" value="EFA74712.1"/>
    <property type="molecule type" value="Genomic_DNA"/>
</dbReference>
<dbReference type="STRING" id="670386.D3BUC4"/>
<feature type="transmembrane region" description="Helical" evidence="9">
    <location>
        <begin position="555"/>
        <end position="578"/>
    </location>
</feature>
<dbReference type="GO" id="GO:0051117">
    <property type="term" value="F:ATPase binding"/>
    <property type="evidence" value="ECO:0007669"/>
    <property type="project" value="TreeGrafter"/>
</dbReference>
<feature type="transmembrane region" description="Helical" evidence="9">
    <location>
        <begin position="732"/>
        <end position="760"/>
    </location>
</feature>
<feature type="transmembrane region" description="Helical" evidence="9">
    <location>
        <begin position="450"/>
        <end position="468"/>
    </location>
</feature>
<keyword evidence="3 9" id="KW-0813">Transport</keyword>
<evidence type="ECO:0000256" key="1">
    <source>
        <dbReference type="ARBA" id="ARBA00004141"/>
    </source>
</evidence>
<dbReference type="GO" id="GO:0046961">
    <property type="term" value="F:proton-transporting ATPase activity, rotational mechanism"/>
    <property type="evidence" value="ECO:0007669"/>
    <property type="project" value="InterPro"/>
</dbReference>
<evidence type="ECO:0000256" key="11">
    <source>
        <dbReference type="SAM" id="MobiDB-lite"/>
    </source>
</evidence>
<dbReference type="Pfam" id="PF01496">
    <property type="entry name" value="V_ATPase_I"/>
    <property type="match status" value="1"/>
</dbReference>
<organism evidence="12 13">
    <name type="scientific">Heterostelium pallidum (strain ATCC 26659 / Pp 5 / PN500)</name>
    <name type="common">Cellular slime mold</name>
    <name type="synonym">Polysphondylium pallidum</name>
    <dbReference type="NCBI Taxonomy" id="670386"/>
    <lineage>
        <taxon>Eukaryota</taxon>
        <taxon>Amoebozoa</taxon>
        <taxon>Evosea</taxon>
        <taxon>Eumycetozoa</taxon>
        <taxon>Dictyostelia</taxon>
        <taxon>Acytosteliales</taxon>
        <taxon>Acytosteliaceae</taxon>
        <taxon>Heterostelium</taxon>
    </lineage>
</organism>
<feature type="transmembrane region" description="Helical" evidence="9">
    <location>
        <begin position="522"/>
        <end position="543"/>
    </location>
</feature>
<evidence type="ECO:0000256" key="2">
    <source>
        <dbReference type="ARBA" id="ARBA00009904"/>
    </source>
</evidence>
<dbReference type="GO" id="GO:0000220">
    <property type="term" value="C:vacuolar proton-transporting V-type ATPase, V0 domain"/>
    <property type="evidence" value="ECO:0007669"/>
    <property type="project" value="InterPro"/>
</dbReference>
<keyword evidence="13" id="KW-1185">Reference proteome</keyword>
<evidence type="ECO:0000256" key="9">
    <source>
        <dbReference type="RuleBase" id="RU361189"/>
    </source>
</evidence>
<evidence type="ECO:0000313" key="12">
    <source>
        <dbReference type="EMBL" id="EFA74712.1"/>
    </source>
</evidence>
<dbReference type="InterPro" id="IPR002490">
    <property type="entry name" value="V-ATPase_116kDa_su"/>
</dbReference>
<keyword evidence="7 9" id="KW-0406">Ion transport</keyword>
<dbReference type="AlphaFoldDB" id="D3BUC4"/>
<feature type="transmembrane region" description="Helical" evidence="9">
    <location>
        <begin position="406"/>
        <end position="429"/>
    </location>
</feature>
<evidence type="ECO:0000256" key="10">
    <source>
        <dbReference type="SAM" id="Coils"/>
    </source>
</evidence>
<comment type="similarity">
    <text evidence="2 9">Belongs to the V-ATPase 116 kDa subunit family.</text>
</comment>
<proteinExistence type="inferred from homology"/>
<dbReference type="PIRSF" id="PIRSF001293">
    <property type="entry name" value="ATP6V0A1"/>
    <property type="match status" value="1"/>
</dbReference>
<feature type="coiled-coil region" evidence="10">
    <location>
        <begin position="85"/>
        <end position="126"/>
    </location>
</feature>
<accession>D3BUC4</accession>
<dbReference type="OMA" id="TYVQLYI"/>
<evidence type="ECO:0000313" key="13">
    <source>
        <dbReference type="Proteomes" id="UP000001396"/>
    </source>
</evidence>
<dbReference type="GeneID" id="31367211"/>
<dbReference type="InterPro" id="IPR026028">
    <property type="entry name" value="V-type_ATPase_116kDa_su_euka"/>
</dbReference>
<dbReference type="Proteomes" id="UP000001396">
    <property type="component" value="Unassembled WGS sequence"/>
</dbReference>
<evidence type="ECO:0000256" key="6">
    <source>
        <dbReference type="ARBA" id="ARBA00022989"/>
    </source>
</evidence>
<keyword evidence="6 9" id="KW-1133">Transmembrane helix</keyword>
<comment type="function">
    <text evidence="9">Essential component of the vacuolar proton pump (V-ATPase), a multimeric enzyme that catalyzes the translocation of protons across the membranes. Required for assembly and activity of the V-ATPase.</text>
</comment>
<feature type="transmembrane region" description="Helical" evidence="9">
    <location>
        <begin position="612"/>
        <end position="630"/>
    </location>
</feature>
<dbReference type="RefSeq" id="XP_020426846.1">
    <property type="nucleotide sequence ID" value="XM_020582492.1"/>
</dbReference>
<protein>
    <recommendedName>
        <fullName evidence="9">V-type proton ATPase subunit a</fullName>
    </recommendedName>
</protein>
<dbReference type="InParanoid" id="D3BUC4"/>
<comment type="subcellular location">
    <subcellularLocation>
        <location evidence="1">Membrane</location>
        <topology evidence="1">Multi-pass membrane protein</topology>
    </subcellularLocation>
</comment>
<reference evidence="12 13" key="1">
    <citation type="journal article" date="2011" name="Genome Res.">
        <title>Phylogeny-wide analysis of social amoeba genomes highlights ancient origins for complex intercellular communication.</title>
        <authorList>
            <person name="Heidel A.J."/>
            <person name="Lawal H.M."/>
            <person name="Felder M."/>
            <person name="Schilde C."/>
            <person name="Helps N.R."/>
            <person name="Tunggal B."/>
            <person name="Rivero F."/>
            <person name="John U."/>
            <person name="Schleicher M."/>
            <person name="Eichinger L."/>
            <person name="Platzer M."/>
            <person name="Noegel A.A."/>
            <person name="Schaap P."/>
            <person name="Gloeckner G."/>
        </authorList>
    </citation>
    <scope>NUCLEOTIDE SEQUENCE [LARGE SCALE GENOMIC DNA]</scope>
    <source>
        <strain evidence="13">ATCC 26659 / Pp 5 / PN500</strain>
    </source>
</reference>
<dbReference type="PANTHER" id="PTHR11629">
    <property type="entry name" value="VACUOLAR PROTON ATPASES"/>
    <property type="match status" value="1"/>
</dbReference>
<feature type="compositionally biased region" description="Acidic residues" evidence="11">
    <location>
        <begin position="661"/>
        <end position="671"/>
    </location>
</feature>
<name>D3BUC4_HETP5</name>
<keyword evidence="5 9" id="KW-0375">Hydrogen ion transport</keyword>
<gene>
    <name evidence="12" type="ORF">PPL_11743</name>
</gene>
<keyword evidence="4 9" id="KW-0812">Transmembrane</keyword>
<evidence type="ECO:0000256" key="5">
    <source>
        <dbReference type="ARBA" id="ARBA00022781"/>
    </source>
</evidence>
<keyword evidence="10" id="KW-0175">Coiled coil</keyword>